<gene>
    <name evidence="4" type="ORF">UCRPA7_7338</name>
</gene>
<dbReference type="eggNOG" id="KOG1535">
    <property type="taxonomic scope" value="Eukaryota"/>
</dbReference>
<dbReference type="GO" id="GO:0046872">
    <property type="term" value="F:metal ion binding"/>
    <property type="evidence" value="ECO:0007669"/>
    <property type="project" value="UniProtKB-KW"/>
</dbReference>
<dbReference type="PANTHER" id="PTHR11820:SF100">
    <property type="entry name" value="FUMARYLACETOACETATE HYDROLASE FAMILY PROTEIN (AFU_ORTHOLOGUE AFUA_4G01490)"/>
    <property type="match status" value="1"/>
</dbReference>
<organism evidence="4 5">
    <name type="scientific">Phaeoacremonium minimum (strain UCR-PA7)</name>
    <name type="common">Esca disease fungus</name>
    <name type="synonym">Togninia minima</name>
    <dbReference type="NCBI Taxonomy" id="1286976"/>
    <lineage>
        <taxon>Eukaryota</taxon>
        <taxon>Fungi</taxon>
        <taxon>Dikarya</taxon>
        <taxon>Ascomycota</taxon>
        <taxon>Pezizomycotina</taxon>
        <taxon>Sordariomycetes</taxon>
        <taxon>Sordariomycetidae</taxon>
        <taxon>Togniniales</taxon>
        <taxon>Togniniaceae</taxon>
        <taxon>Phaeoacremonium</taxon>
    </lineage>
</organism>
<dbReference type="Pfam" id="PF01557">
    <property type="entry name" value="FAA_hydrolase"/>
    <property type="match status" value="1"/>
</dbReference>
<proteinExistence type="inferred from homology"/>
<feature type="domain" description="Fumarylacetoacetase-like C-terminal" evidence="3">
    <location>
        <begin position="85"/>
        <end position="292"/>
    </location>
</feature>
<comment type="similarity">
    <text evidence="1">Belongs to the FAH family.</text>
</comment>
<evidence type="ECO:0000313" key="5">
    <source>
        <dbReference type="Proteomes" id="UP000014074"/>
    </source>
</evidence>
<evidence type="ECO:0000256" key="2">
    <source>
        <dbReference type="ARBA" id="ARBA00022723"/>
    </source>
</evidence>
<dbReference type="RefSeq" id="XP_007918061.1">
    <property type="nucleotide sequence ID" value="XM_007919870.1"/>
</dbReference>
<accession>R8BCY2</accession>
<dbReference type="InterPro" id="IPR011234">
    <property type="entry name" value="Fumarylacetoacetase-like_C"/>
</dbReference>
<dbReference type="Proteomes" id="UP000014074">
    <property type="component" value="Unassembled WGS sequence"/>
</dbReference>
<keyword evidence="2" id="KW-0479">Metal-binding</keyword>
<dbReference type="FunFam" id="3.90.850.10:FF:000002">
    <property type="entry name" value="2-hydroxyhepta-2,4-diene-1,7-dioate isomerase"/>
    <property type="match status" value="1"/>
</dbReference>
<dbReference type="Gene3D" id="3.90.850.10">
    <property type="entry name" value="Fumarylacetoacetase-like, C-terminal domain"/>
    <property type="match status" value="1"/>
</dbReference>
<evidence type="ECO:0000256" key="1">
    <source>
        <dbReference type="ARBA" id="ARBA00010211"/>
    </source>
</evidence>
<dbReference type="GO" id="GO:0006107">
    <property type="term" value="P:oxaloacetate metabolic process"/>
    <property type="evidence" value="ECO:0007669"/>
    <property type="project" value="UniProtKB-ARBA"/>
</dbReference>
<dbReference type="GeneID" id="19328088"/>
<keyword evidence="5" id="KW-1185">Reference proteome</keyword>
<protein>
    <submittedName>
        <fullName evidence="4">Putative degradation of aromatic compounds protein</fullName>
    </submittedName>
</protein>
<evidence type="ECO:0000259" key="3">
    <source>
        <dbReference type="Pfam" id="PF01557"/>
    </source>
</evidence>
<dbReference type="SUPFAM" id="SSF56529">
    <property type="entry name" value="FAH"/>
    <property type="match status" value="1"/>
</dbReference>
<evidence type="ECO:0000313" key="4">
    <source>
        <dbReference type="EMBL" id="EON97147.1"/>
    </source>
</evidence>
<dbReference type="GO" id="GO:0050163">
    <property type="term" value="F:oxaloacetate tautomerase activity"/>
    <property type="evidence" value="ECO:0007669"/>
    <property type="project" value="UniProtKB-ARBA"/>
</dbReference>
<dbReference type="OrthoDB" id="411064at2759"/>
<reference evidence="5" key="1">
    <citation type="journal article" date="2013" name="Genome Announc.">
        <title>Draft genome sequence of the ascomycete Phaeoacremonium aleophilum strain UCR-PA7, a causal agent of the esca disease complex in grapevines.</title>
        <authorList>
            <person name="Blanco-Ulate B."/>
            <person name="Rolshausen P."/>
            <person name="Cantu D."/>
        </authorList>
    </citation>
    <scope>NUCLEOTIDE SEQUENCE [LARGE SCALE GENOMIC DNA]</scope>
    <source>
        <strain evidence="5">UCR-PA7</strain>
    </source>
</reference>
<name>R8BCY2_PHAM7</name>
<dbReference type="EMBL" id="KB933286">
    <property type="protein sequence ID" value="EON97147.1"/>
    <property type="molecule type" value="Genomic_DNA"/>
</dbReference>
<dbReference type="PANTHER" id="PTHR11820">
    <property type="entry name" value="ACYLPYRUVASE"/>
    <property type="match status" value="1"/>
</dbReference>
<dbReference type="AlphaFoldDB" id="R8BCY2"/>
<dbReference type="KEGG" id="tmn:UCRPA7_7338"/>
<sequence>MAPVKLAWDRLIRYVSATDGQIRYGEPILEPTEVEDIAQLAAEGKLKVKVLEGTDPVSVERTDNVDTVKTLLGPIEPKNTPIFRCIGLNYKSHILEASRYLPPYPTTFTKPSHSAADHGEDIPIPSFAIKKLDYEGELALVIGKDCKNVKEAEALDFVAGYTATNDVSARDWQRDPELAGPVPQWTFGKSLDKFAPLGPVLVAAHVLGAADTLSLKTYVNDELRQQGNTSDLCFGVRQIIAFLSKGTTLQKGTVIMTGTPGGVGLFMKPPNFIKHGDTVSVWVEKIGTLTNRYVVVDE</sequence>
<dbReference type="InterPro" id="IPR036663">
    <property type="entry name" value="Fumarylacetoacetase_C_sf"/>
</dbReference>
<dbReference type="HOGENOM" id="CLU_028458_2_1_1"/>